<proteinExistence type="predicted"/>
<dbReference type="Proteomes" id="UP000286716">
    <property type="component" value="Unassembled WGS sequence"/>
</dbReference>
<sequence>MPPRAVGGGQGAVGGRVGAGVVVPDDHPSVAEIATLRNLVLHVGARITRGARQVRVRIDETCTHAPAIAVNARRDGRGRGRSAPRRPNAGTAHQMVWTHAQDLRSCSLDQGPRTHTGCLTPV</sequence>
<evidence type="ECO:0000256" key="1">
    <source>
        <dbReference type="SAM" id="MobiDB-lite"/>
    </source>
</evidence>
<reference evidence="2 3" key="1">
    <citation type="submission" date="2018-05" db="EMBL/GenBank/DDBJ databases">
        <title>Evolution of GPA BGCs.</title>
        <authorList>
            <person name="Waglechner N."/>
            <person name="Wright G.D."/>
        </authorList>
    </citation>
    <scope>NUCLEOTIDE SEQUENCE [LARGE SCALE GENOMIC DNA]</scope>
    <source>
        <strain evidence="2 3">DSM 5908</strain>
    </source>
</reference>
<gene>
    <name evidence="2" type="ORF">DMA12_20780</name>
</gene>
<feature type="region of interest" description="Disordered" evidence="1">
    <location>
        <begin position="72"/>
        <end position="94"/>
    </location>
</feature>
<accession>A0A428WHX4</accession>
<organism evidence="2 3">
    <name type="scientific">Amycolatopsis balhimycina DSM 5908</name>
    <dbReference type="NCBI Taxonomy" id="1081091"/>
    <lineage>
        <taxon>Bacteria</taxon>
        <taxon>Bacillati</taxon>
        <taxon>Actinomycetota</taxon>
        <taxon>Actinomycetes</taxon>
        <taxon>Pseudonocardiales</taxon>
        <taxon>Pseudonocardiaceae</taxon>
        <taxon>Amycolatopsis</taxon>
    </lineage>
</organism>
<dbReference type="AlphaFoldDB" id="A0A428WHX4"/>
<keyword evidence="3" id="KW-1185">Reference proteome</keyword>
<evidence type="ECO:0000313" key="2">
    <source>
        <dbReference type="EMBL" id="RSM42660.1"/>
    </source>
</evidence>
<name>A0A428WHX4_AMYBA</name>
<dbReference type="EMBL" id="QHHU01000028">
    <property type="protein sequence ID" value="RSM42660.1"/>
    <property type="molecule type" value="Genomic_DNA"/>
</dbReference>
<evidence type="ECO:0000313" key="3">
    <source>
        <dbReference type="Proteomes" id="UP000286716"/>
    </source>
</evidence>
<comment type="caution">
    <text evidence="2">The sequence shown here is derived from an EMBL/GenBank/DDBJ whole genome shotgun (WGS) entry which is preliminary data.</text>
</comment>
<protein>
    <submittedName>
        <fullName evidence="2">Uncharacterized protein</fullName>
    </submittedName>
</protein>